<dbReference type="Pfam" id="PF01979">
    <property type="entry name" value="Amidohydro_1"/>
    <property type="match status" value="1"/>
</dbReference>
<dbReference type="InterPro" id="IPR032466">
    <property type="entry name" value="Metal_Hydrolase"/>
</dbReference>
<proteinExistence type="predicted"/>
<feature type="domain" description="Amidohydrolase-related" evidence="2">
    <location>
        <begin position="92"/>
        <end position="437"/>
    </location>
</feature>
<dbReference type="RefSeq" id="WP_133616306.1">
    <property type="nucleotide sequence ID" value="NZ_SNYA01000003.1"/>
</dbReference>
<dbReference type="GO" id="GO:0016810">
    <property type="term" value="F:hydrolase activity, acting on carbon-nitrogen (but not peptide) bonds"/>
    <property type="evidence" value="ECO:0007669"/>
    <property type="project" value="InterPro"/>
</dbReference>
<dbReference type="Gene3D" id="2.30.40.10">
    <property type="entry name" value="Urease, subunit C, domain 1"/>
    <property type="match status" value="1"/>
</dbReference>
<dbReference type="PANTHER" id="PTHR43135:SF3">
    <property type="entry name" value="ALPHA-D-RIBOSE 1-METHYLPHOSPHONATE 5-TRIPHOSPHATE DIPHOSPHATASE"/>
    <property type="match status" value="1"/>
</dbReference>
<sequence length="459" mass="48137">MNPTAVSSAHSIDAPEGTPETTPEHHRARLPRTPAYGGSYRLTGATLWTGVGEDLIPGGEIVVEQDRIAYAGPARPELAWNDGPTIDLDGATILPGFIDTHVHLRLSLEASPAAMMSQFDSHSHFHAAQTVRSTLEAGITTARDLGGLDAGYRNAIADGSIAGPRLHLALAVISPTGGHADTHLANGVNTAGDMHGAFMRLVDSDDDMRRTVRELVRSEADVIKVCTTGGVSSPSDTPHDLGVPERQVQIAVDETARRQGQPVTSHAQGAAGILEAIRGGVSSVEHGYEIDDAGIAAMLERGTFLVPTLSSALRVPDPAKVASYLYAKKVRWSEIAREHLSRAITAGVRVAMGTDSGVCPHGRNLTELGHMVDLGMSPAAALTAGTKNAAELLRLDADLGTLEAGKLADLVITRRNPLTEIHALADPDEVLAVVQSGVPRKDLAGLLTSLSTADVIPVV</sequence>
<feature type="region of interest" description="Disordered" evidence="1">
    <location>
        <begin position="1"/>
        <end position="35"/>
    </location>
</feature>
<keyword evidence="4" id="KW-1185">Reference proteome</keyword>
<evidence type="ECO:0000313" key="4">
    <source>
        <dbReference type="Proteomes" id="UP000295601"/>
    </source>
</evidence>
<dbReference type="SUPFAM" id="SSF51338">
    <property type="entry name" value="Composite domain of metallo-dependent hydrolases"/>
    <property type="match status" value="1"/>
</dbReference>
<organism evidence="3 4">
    <name type="scientific">Leucobacter luti</name>
    <dbReference type="NCBI Taxonomy" id="340320"/>
    <lineage>
        <taxon>Bacteria</taxon>
        <taxon>Bacillati</taxon>
        <taxon>Actinomycetota</taxon>
        <taxon>Actinomycetes</taxon>
        <taxon>Micrococcales</taxon>
        <taxon>Microbacteriaceae</taxon>
        <taxon>Leucobacter</taxon>
    </lineage>
</organism>
<dbReference type="InterPro" id="IPR051781">
    <property type="entry name" value="Metallo-dep_Hydrolase"/>
</dbReference>
<reference evidence="3 4" key="1">
    <citation type="submission" date="2019-03" db="EMBL/GenBank/DDBJ databases">
        <title>Genomic analyses of the natural microbiome of Caenorhabditis elegans.</title>
        <authorList>
            <person name="Samuel B."/>
        </authorList>
    </citation>
    <scope>NUCLEOTIDE SEQUENCE [LARGE SCALE GENOMIC DNA]</scope>
    <source>
        <strain evidence="3 4">JUb18</strain>
    </source>
</reference>
<keyword evidence="3" id="KW-0378">Hydrolase</keyword>
<evidence type="ECO:0000259" key="2">
    <source>
        <dbReference type="Pfam" id="PF01979"/>
    </source>
</evidence>
<evidence type="ECO:0000313" key="3">
    <source>
        <dbReference type="EMBL" id="TDP93189.1"/>
    </source>
</evidence>
<accession>A0A4R6S0Y1</accession>
<feature type="compositionally biased region" description="Polar residues" evidence="1">
    <location>
        <begin position="1"/>
        <end position="10"/>
    </location>
</feature>
<dbReference type="OrthoDB" id="3189065at2"/>
<dbReference type="CDD" id="cd01299">
    <property type="entry name" value="Met_dep_hydrolase_A"/>
    <property type="match status" value="1"/>
</dbReference>
<gene>
    <name evidence="3" type="ORF">EDF62_1165</name>
</gene>
<dbReference type="PANTHER" id="PTHR43135">
    <property type="entry name" value="ALPHA-D-RIBOSE 1-METHYLPHOSPHONATE 5-TRIPHOSPHATE DIPHOSPHATASE"/>
    <property type="match status" value="1"/>
</dbReference>
<protein>
    <submittedName>
        <fullName evidence="3">Imidazolonepropionase-like amidohydrolase</fullName>
    </submittedName>
</protein>
<dbReference type="Gene3D" id="3.20.20.140">
    <property type="entry name" value="Metal-dependent hydrolases"/>
    <property type="match status" value="1"/>
</dbReference>
<evidence type="ECO:0000256" key="1">
    <source>
        <dbReference type="SAM" id="MobiDB-lite"/>
    </source>
</evidence>
<dbReference type="Proteomes" id="UP000295601">
    <property type="component" value="Unassembled WGS sequence"/>
</dbReference>
<name>A0A4R6S0Y1_9MICO</name>
<dbReference type="EMBL" id="SNYA01000003">
    <property type="protein sequence ID" value="TDP93189.1"/>
    <property type="molecule type" value="Genomic_DNA"/>
</dbReference>
<dbReference type="InterPro" id="IPR057744">
    <property type="entry name" value="OTAase-like"/>
</dbReference>
<dbReference type="InterPro" id="IPR006680">
    <property type="entry name" value="Amidohydro-rel"/>
</dbReference>
<dbReference type="SUPFAM" id="SSF51556">
    <property type="entry name" value="Metallo-dependent hydrolases"/>
    <property type="match status" value="1"/>
</dbReference>
<comment type="caution">
    <text evidence="3">The sequence shown here is derived from an EMBL/GenBank/DDBJ whole genome shotgun (WGS) entry which is preliminary data.</text>
</comment>
<dbReference type="AlphaFoldDB" id="A0A4R6S0Y1"/>
<dbReference type="InterPro" id="IPR011059">
    <property type="entry name" value="Metal-dep_hydrolase_composite"/>
</dbReference>